<sequence>MSQGKTPPIIGAKIKLSQAEKMISDYRANCDDSHIHHLTISADHLRKIIDQPDCHYVKFHIALADPTVKAQGLPVGHTLVAVGVNSASNTIKAGEEDSEVYEDFSSCPPNCNPNPPHDNIV</sequence>
<comment type="caution">
    <text evidence="1">The sequence shown here is derived from an EMBL/GenBank/DDBJ whole genome shotgun (WGS) entry which is preliminary data.</text>
</comment>
<evidence type="ECO:0000313" key="2">
    <source>
        <dbReference type="Proteomes" id="UP000186720"/>
    </source>
</evidence>
<name>A0A1Q6A4N0_9SPHI</name>
<dbReference type="AlphaFoldDB" id="A0A1Q6A4N0"/>
<evidence type="ECO:0000313" key="1">
    <source>
        <dbReference type="EMBL" id="OKS88974.1"/>
    </source>
</evidence>
<dbReference type="RefSeq" id="WP_074491642.1">
    <property type="nucleotide sequence ID" value="NZ_FPAM01000007.1"/>
</dbReference>
<dbReference type="EMBL" id="MPPL01000001">
    <property type="protein sequence ID" value="OKS88974.1"/>
    <property type="molecule type" value="Genomic_DNA"/>
</dbReference>
<protein>
    <submittedName>
        <fullName evidence="1">Uncharacterized protein</fullName>
    </submittedName>
</protein>
<dbReference type="Proteomes" id="UP000186720">
    <property type="component" value="Unassembled WGS sequence"/>
</dbReference>
<keyword evidence="2" id="KW-1185">Reference proteome</keyword>
<gene>
    <name evidence="1" type="ORF">RG47T_4452</name>
</gene>
<proteinExistence type="predicted"/>
<reference evidence="1 2" key="1">
    <citation type="submission" date="2016-11" db="EMBL/GenBank/DDBJ databases">
        <title>Whole Genome Sequencing of Mucilaginibacter polytrichastri RG4-7(T) isolated from the moss sample.</title>
        <authorList>
            <person name="Li Y."/>
        </authorList>
    </citation>
    <scope>NUCLEOTIDE SEQUENCE [LARGE SCALE GENOMIC DNA]</scope>
    <source>
        <strain evidence="1 2">RG4-7</strain>
    </source>
</reference>
<organism evidence="1 2">
    <name type="scientific">Mucilaginibacter polytrichastri</name>
    <dbReference type="NCBI Taxonomy" id="1302689"/>
    <lineage>
        <taxon>Bacteria</taxon>
        <taxon>Pseudomonadati</taxon>
        <taxon>Bacteroidota</taxon>
        <taxon>Sphingobacteriia</taxon>
        <taxon>Sphingobacteriales</taxon>
        <taxon>Sphingobacteriaceae</taxon>
        <taxon>Mucilaginibacter</taxon>
    </lineage>
</organism>
<dbReference type="STRING" id="1302689.RG47T_4452"/>
<accession>A0A1Q6A4N0</accession>